<protein>
    <submittedName>
        <fullName evidence="3">Uncharacterized protein</fullName>
    </submittedName>
</protein>
<keyword evidence="3 4" id="KW-0496">Mitochondrion</keyword>
<proteinExistence type="predicted"/>
<evidence type="ECO:0000313" key="2">
    <source>
        <dbReference type="EMBL" id="KAG6383904.1"/>
    </source>
</evidence>
<reference evidence="3" key="2">
    <citation type="submission" date="2020-08" db="EMBL/GenBank/DDBJ databases">
        <title>Plant Genome Project.</title>
        <authorList>
            <person name="Zhang R.-G."/>
        </authorList>
    </citation>
    <scope>NUCLEOTIDE SEQUENCE</scope>
    <source>
        <strain evidence="3">Huo1</strain>
        <tissue evidence="3">Leaf</tissue>
    </source>
</reference>
<comment type="caution">
    <text evidence="3">The sequence shown here is derived from an EMBL/GenBank/DDBJ whole genome shotgun (WGS) entry which is preliminary data.</text>
</comment>
<dbReference type="EMBL" id="PNBA02000359">
    <property type="protein sequence ID" value="KAG6383904.1"/>
    <property type="molecule type" value="Genomic_DNA"/>
</dbReference>
<keyword evidence="4" id="KW-1185">Reference proteome</keyword>
<evidence type="ECO:0000313" key="4">
    <source>
        <dbReference type="Proteomes" id="UP000298416"/>
    </source>
</evidence>
<dbReference type="Proteomes" id="UP000298416">
    <property type="component" value="Unassembled WGS sequence"/>
</dbReference>
<accession>A0A8X8VYE2</accession>
<dbReference type="EMBL" id="PNBA02000024">
    <property type="protein sequence ID" value="KAG6384667.1"/>
    <property type="molecule type" value="Genomic_DNA"/>
</dbReference>
<evidence type="ECO:0000256" key="1">
    <source>
        <dbReference type="SAM" id="MobiDB-lite"/>
    </source>
</evidence>
<feature type="region of interest" description="Disordered" evidence="1">
    <location>
        <begin position="231"/>
        <end position="258"/>
    </location>
</feature>
<feature type="compositionally biased region" description="Basic and acidic residues" evidence="1">
    <location>
        <begin position="239"/>
        <end position="250"/>
    </location>
</feature>
<dbReference type="AlphaFoldDB" id="A0A8X8VYE2"/>
<gene>
    <name evidence="3" type="ORF">SASPL_155520</name>
    <name evidence="2" type="ORF">SASPL_156327</name>
</gene>
<name>A0A8X8VYE2_SALSN</name>
<evidence type="ECO:0000313" key="3">
    <source>
        <dbReference type="EMBL" id="KAG6384667.1"/>
    </source>
</evidence>
<reference evidence="3" key="1">
    <citation type="submission" date="2018-01" db="EMBL/GenBank/DDBJ databases">
        <authorList>
            <person name="Mao J.F."/>
        </authorList>
    </citation>
    <scope>NUCLEOTIDE SEQUENCE</scope>
    <source>
        <strain evidence="3">Huo1</strain>
        <tissue evidence="3">Leaf</tissue>
    </source>
</reference>
<organism evidence="3">
    <name type="scientific">Salvia splendens</name>
    <name type="common">Scarlet sage</name>
    <dbReference type="NCBI Taxonomy" id="180675"/>
    <lineage>
        <taxon>Eukaryota</taxon>
        <taxon>Viridiplantae</taxon>
        <taxon>Streptophyta</taxon>
        <taxon>Embryophyta</taxon>
        <taxon>Tracheophyta</taxon>
        <taxon>Spermatophyta</taxon>
        <taxon>Magnoliopsida</taxon>
        <taxon>eudicotyledons</taxon>
        <taxon>Gunneridae</taxon>
        <taxon>Pentapetalae</taxon>
        <taxon>asterids</taxon>
        <taxon>lamiids</taxon>
        <taxon>Lamiales</taxon>
        <taxon>Lamiaceae</taxon>
        <taxon>Nepetoideae</taxon>
        <taxon>Mentheae</taxon>
        <taxon>Salviinae</taxon>
        <taxon>Salvia</taxon>
        <taxon>Salvia subgen. Calosphace</taxon>
        <taxon>core Calosphace</taxon>
    </lineage>
</organism>
<sequence>MGKALPSFGDEVGPSLLCQFWVNHIPILGFQPQRLSNLFGRKDHYNFTQVGHYPMIKYRLQSTLRHWPSWSSDYSCNLSHIGEKCTAVEILIWKLPLQEVEVFFPPKDKTCNYRKKLLFDSSHRGVQKGSDRRWRLKPVWGVGAHNGTEKENTSLLADYLVWIFFRSYPGRVRKSFHLRDTRLETPTPRNSLSLQENYHFPFPRDYLKTKHYVAYAAYLLTAPGLLEDSSFLSPPSPESRSHDEPEHEAHSQSPVSQRRLERLTYHQQINCKLILRLRNGKGGF</sequence>
<geneLocation type="mitochondrion" evidence="3"/>